<dbReference type="CDD" id="cd07067">
    <property type="entry name" value="HP_PGM_like"/>
    <property type="match status" value="1"/>
</dbReference>
<dbReference type="InterPro" id="IPR029033">
    <property type="entry name" value="His_PPase_superfam"/>
</dbReference>
<dbReference type="NCBIfam" id="TIGR03848">
    <property type="entry name" value="MSMEG_4193"/>
    <property type="match status" value="1"/>
</dbReference>
<reference evidence="2 3" key="1">
    <citation type="submission" date="2018-10" db="EMBL/GenBank/DDBJ databases">
        <title>Tessaracoccus antarcticuss sp. nov., isolated from sediment.</title>
        <authorList>
            <person name="Zhou L.Y."/>
            <person name="Du Z.J."/>
        </authorList>
    </citation>
    <scope>NUCLEOTIDE SEQUENCE [LARGE SCALE GENOMIC DNA]</scope>
    <source>
        <strain evidence="2 3">JDX10</strain>
    </source>
</reference>
<gene>
    <name evidence="2" type="ORF">EAX62_14905</name>
</gene>
<dbReference type="Pfam" id="PF00300">
    <property type="entry name" value="His_Phos_1"/>
    <property type="match status" value="1"/>
</dbReference>
<dbReference type="InterPro" id="IPR013078">
    <property type="entry name" value="His_Pase_superF_clade-1"/>
</dbReference>
<accession>A0A3M0G0P5</accession>
<evidence type="ECO:0000313" key="3">
    <source>
        <dbReference type="Proteomes" id="UP000275256"/>
    </source>
</evidence>
<dbReference type="InterPro" id="IPR050275">
    <property type="entry name" value="PGM_Phosphatase"/>
</dbReference>
<dbReference type="RefSeq" id="WP_121902535.1">
    <property type="nucleotide sequence ID" value="NZ_REFW01000005.1"/>
</dbReference>
<proteinExistence type="predicted"/>
<evidence type="ECO:0000313" key="2">
    <source>
        <dbReference type="EMBL" id="RMB57757.1"/>
    </source>
</evidence>
<organism evidence="2 3">
    <name type="scientific">Tessaracoccus antarcticus</name>
    <dbReference type="NCBI Taxonomy" id="2479848"/>
    <lineage>
        <taxon>Bacteria</taxon>
        <taxon>Bacillati</taxon>
        <taxon>Actinomycetota</taxon>
        <taxon>Actinomycetes</taxon>
        <taxon>Propionibacteriales</taxon>
        <taxon>Propionibacteriaceae</taxon>
        <taxon>Tessaracoccus</taxon>
    </lineage>
</organism>
<dbReference type="Proteomes" id="UP000275256">
    <property type="component" value="Unassembled WGS sequence"/>
</dbReference>
<sequence length="218" mass="22951">MTTVVLIRHGRSTANADGVLAGRAEGVELDDVGREQATGLKELLAGASVTAAYRSPSLRCQQTATLLGLPDAEELPGLDECDYGAWTNRKLMELAAEPLWSTIQQSPSAVVFPDGESMEEMRARAVDAIATIRGRHEKGETVVVVSHGDVIKAILSDALAQGFDDFQRLNVAPASVSIVNYSSERPFVVCINANSDVSGLLAVPAAPVVGGGDVAHKE</sequence>
<dbReference type="InterPro" id="IPR022492">
    <property type="entry name" value="Phosphomutase_MSMEG4193_put"/>
</dbReference>
<evidence type="ECO:0000256" key="1">
    <source>
        <dbReference type="PIRSR" id="PIRSR613078-2"/>
    </source>
</evidence>
<dbReference type="EMBL" id="REFW01000005">
    <property type="protein sequence ID" value="RMB57757.1"/>
    <property type="molecule type" value="Genomic_DNA"/>
</dbReference>
<dbReference type="Gene3D" id="3.40.50.1240">
    <property type="entry name" value="Phosphoglycerate mutase-like"/>
    <property type="match status" value="1"/>
</dbReference>
<dbReference type="SMART" id="SM00855">
    <property type="entry name" value="PGAM"/>
    <property type="match status" value="1"/>
</dbReference>
<feature type="binding site" evidence="1">
    <location>
        <begin position="8"/>
        <end position="15"/>
    </location>
    <ligand>
        <name>substrate</name>
    </ligand>
</feature>
<feature type="binding site" evidence="1">
    <location>
        <position position="59"/>
    </location>
    <ligand>
        <name>substrate</name>
    </ligand>
</feature>
<keyword evidence="3" id="KW-1185">Reference proteome</keyword>
<dbReference type="PANTHER" id="PTHR48100">
    <property type="entry name" value="BROAD-SPECIFICITY PHOSPHATASE YOR283W-RELATED"/>
    <property type="match status" value="1"/>
</dbReference>
<dbReference type="SUPFAM" id="SSF53254">
    <property type="entry name" value="Phosphoglycerate mutase-like"/>
    <property type="match status" value="1"/>
</dbReference>
<name>A0A3M0G0P5_9ACTN</name>
<protein>
    <submittedName>
        <fullName evidence="2">MSMEG_4193 family putative phosphomutase</fullName>
    </submittedName>
</protein>
<dbReference type="AlphaFoldDB" id="A0A3M0G0P5"/>
<dbReference type="GO" id="GO:0016791">
    <property type="term" value="F:phosphatase activity"/>
    <property type="evidence" value="ECO:0007669"/>
    <property type="project" value="TreeGrafter"/>
</dbReference>
<comment type="caution">
    <text evidence="2">The sequence shown here is derived from an EMBL/GenBank/DDBJ whole genome shotgun (WGS) entry which is preliminary data.</text>
</comment>
<dbReference type="OrthoDB" id="4120859at2"/>
<dbReference type="PANTHER" id="PTHR48100:SF2">
    <property type="entry name" value="CONSERVED PROTEIN"/>
    <property type="match status" value="1"/>
</dbReference>
<dbReference type="GO" id="GO:0005737">
    <property type="term" value="C:cytoplasm"/>
    <property type="evidence" value="ECO:0007669"/>
    <property type="project" value="TreeGrafter"/>
</dbReference>